<evidence type="ECO:0000256" key="2">
    <source>
        <dbReference type="ARBA" id="ARBA00013047"/>
    </source>
</evidence>
<dbReference type="GO" id="GO:0006189">
    <property type="term" value="P:'de novo' IMP biosynthetic process"/>
    <property type="evidence" value="ECO:0007669"/>
    <property type="project" value="UniProtKB-UniPathway"/>
</dbReference>
<keyword evidence="9" id="KW-1185">Reference proteome</keyword>
<dbReference type="Pfam" id="PF02769">
    <property type="entry name" value="AIRS_C"/>
    <property type="match status" value="1"/>
</dbReference>
<dbReference type="Gene3D" id="3.90.650.10">
    <property type="entry name" value="PurM-like C-terminal domain"/>
    <property type="match status" value="1"/>
</dbReference>
<dbReference type="RefSeq" id="WP_075050444.1">
    <property type="nucleotide sequence ID" value="NZ_CP006867.1"/>
</dbReference>
<evidence type="ECO:0000256" key="4">
    <source>
        <dbReference type="ARBA" id="ARBA00022741"/>
    </source>
</evidence>
<dbReference type="InterPro" id="IPR036921">
    <property type="entry name" value="PurM-like_N_sf"/>
</dbReference>
<dbReference type="GO" id="GO:0004641">
    <property type="term" value="F:phosphoribosylformylglycinamidine cyclo-ligase activity"/>
    <property type="evidence" value="ECO:0007669"/>
    <property type="project" value="UniProtKB-EC"/>
</dbReference>
<evidence type="ECO:0000259" key="6">
    <source>
        <dbReference type="Pfam" id="PF00586"/>
    </source>
</evidence>
<dbReference type="OrthoDB" id="6605at2157"/>
<gene>
    <name evidence="8" type="ORF">EYM_07440</name>
</gene>
<dbReference type="GO" id="GO:0005829">
    <property type="term" value="C:cytosol"/>
    <property type="evidence" value="ECO:0007669"/>
    <property type="project" value="TreeGrafter"/>
</dbReference>
<comment type="pathway">
    <text evidence="1">Purine metabolism; IMP biosynthesis via de novo pathway; 5-amino-1-(5-phospho-D-ribosyl)imidazole from N(2)-formyl-N(1)-(5-phospho-D-ribosyl)glycinamide: step 2/2.</text>
</comment>
<dbReference type="CDD" id="cd02196">
    <property type="entry name" value="PurM"/>
    <property type="match status" value="1"/>
</dbReference>
<feature type="domain" description="PurM-like N-terminal" evidence="6">
    <location>
        <begin position="39"/>
        <end position="149"/>
    </location>
</feature>
<dbReference type="InterPro" id="IPR010918">
    <property type="entry name" value="PurM-like_C_dom"/>
</dbReference>
<dbReference type="InterPro" id="IPR004733">
    <property type="entry name" value="PurM_cligase"/>
</dbReference>
<evidence type="ECO:0000313" key="8">
    <source>
        <dbReference type="EMBL" id="ALU12041.1"/>
    </source>
</evidence>
<accession>A0A0U3F8T2</accession>
<evidence type="ECO:0000256" key="3">
    <source>
        <dbReference type="ARBA" id="ARBA00022598"/>
    </source>
</evidence>
<evidence type="ECO:0000256" key="1">
    <source>
        <dbReference type="ARBA" id="ARBA00004686"/>
    </source>
</evidence>
<evidence type="ECO:0000256" key="5">
    <source>
        <dbReference type="ARBA" id="ARBA00022840"/>
    </source>
</evidence>
<keyword evidence="5" id="KW-0067">ATP-binding</keyword>
<keyword evidence="3 8" id="KW-0436">Ligase</keyword>
<dbReference type="AlphaFoldDB" id="A0A0U3F8T2"/>
<dbReference type="GeneID" id="30680860"/>
<dbReference type="STRING" id="940295.EYM_07440"/>
<sequence>MSKWTYSKAGVDIDKQRKMEENILKLVGSKTKGIGSYTSVFEINGKEVTLHVDGVGTKTILLSMVGREDIAGWDCVFVNANDVACEGFKVLAVVDYLAVEKSDEELARRIGQGLDKALREVGAYLAGGETAIMPDVVRGFDISCTVLGIREAKPSVPEPGDYVVGLASSGPHANGYTLIRRLIREGLLKLEDLMPEVIAPVTNYHNIVLEGMKTGVIKWAAHVTGGAFKKVHERLPTGLGIQYEYFEPPAIFKKIVEAARMDPTEAYRTFNMGIGMVIITKHPDKVLELSKKYAIEARPIGRVIEGPSKIQTPWGEVIIG</sequence>
<dbReference type="EC" id="6.3.3.1" evidence="2"/>
<dbReference type="EMBL" id="CP006867">
    <property type="protein sequence ID" value="ALU12041.1"/>
    <property type="molecule type" value="Genomic_DNA"/>
</dbReference>
<dbReference type="Pfam" id="PF00586">
    <property type="entry name" value="AIRS"/>
    <property type="match status" value="1"/>
</dbReference>
<dbReference type="InterPro" id="IPR016188">
    <property type="entry name" value="PurM-like_N"/>
</dbReference>
<evidence type="ECO:0000259" key="7">
    <source>
        <dbReference type="Pfam" id="PF02769"/>
    </source>
</evidence>
<dbReference type="PANTHER" id="PTHR10520">
    <property type="entry name" value="TRIFUNCTIONAL PURINE BIOSYNTHETIC PROTEIN ADENOSINE-3-RELATED"/>
    <property type="match status" value="1"/>
</dbReference>
<name>A0A0U3F8T2_9CREN</name>
<feature type="domain" description="PurM-like C-terminal" evidence="7">
    <location>
        <begin position="158"/>
        <end position="308"/>
    </location>
</feature>
<dbReference type="PANTHER" id="PTHR10520:SF12">
    <property type="entry name" value="TRIFUNCTIONAL PURINE BIOSYNTHETIC PROTEIN ADENOSINE-3"/>
    <property type="match status" value="1"/>
</dbReference>
<protein>
    <recommendedName>
        <fullName evidence="2">phosphoribosylformylglycinamidine cyclo-ligase</fullName>
        <ecNumber evidence="2">6.3.3.1</ecNumber>
    </recommendedName>
</protein>
<organism evidence="8 9">
    <name type="scientific">Ignicoccus islandicus DSM 13165</name>
    <dbReference type="NCBI Taxonomy" id="940295"/>
    <lineage>
        <taxon>Archaea</taxon>
        <taxon>Thermoproteota</taxon>
        <taxon>Thermoprotei</taxon>
        <taxon>Desulfurococcales</taxon>
        <taxon>Desulfurococcaceae</taxon>
        <taxon>Ignicoccus</taxon>
    </lineage>
</organism>
<proteinExistence type="predicted"/>
<keyword evidence="4" id="KW-0547">Nucleotide-binding</keyword>
<dbReference type="Gene3D" id="3.30.1330.10">
    <property type="entry name" value="PurM-like, N-terminal domain"/>
    <property type="match status" value="1"/>
</dbReference>
<reference evidence="8 9" key="1">
    <citation type="submission" date="2013-11" db="EMBL/GenBank/DDBJ databases">
        <title>Comparative genomics of Ignicoccus.</title>
        <authorList>
            <person name="Podar M."/>
        </authorList>
    </citation>
    <scope>NUCLEOTIDE SEQUENCE [LARGE SCALE GENOMIC DNA]</scope>
    <source>
        <strain evidence="8 9">DSM 13165</strain>
    </source>
</reference>
<dbReference type="GO" id="GO:0004637">
    <property type="term" value="F:phosphoribosylamine-glycine ligase activity"/>
    <property type="evidence" value="ECO:0007669"/>
    <property type="project" value="TreeGrafter"/>
</dbReference>
<dbReference type="GO" id="GO:0005524">
    <property type="term" value="F:ATP binding"/>
    <property type="evidence" value="ECO:0007669"/>
    <property type="project" value="UniProtKB-KW"/>
</dbReference>
<dbReference type="GO" id="GO:0046084">
    <property type="term" value="P:adenine biosynthetic process"/>
    <property type="evidence" value="ECO:0007669"/>
    <property type="project" value="TreeGrafter"/>
</dbReference>
<dbReference type="UniPathway" id="UPA00074">
    <property type="reaction ID" value="UER00129"/>
</dbReference>
<dbReference type="SUPFAM" id="SSF56042">
    <property type="entry name" value="PurM C-terminal domain-like"/>
    <property type="match status" value="1"/>
</dbReference>
<dbReference type="SUPFAM" id="SSF55326">
    <property type="entry name" value="PurM N-terminal domain-like"/>
    <property type="match status" value="1"/>
</dbReference>
<dbReference type="Proteomes" id="UP000060778">
    <property type="component" value="Chromosome"/>
</dbReference>
<dbReference type="KEGG" id="iis:EYM_07440"/>
<dbReference type="InterPro" id="IPR036676">
    <property type="entry name" value="PurM-like_C_sf"/>
</dbReference>
<dbReference type="PATRIC" id="fig|940295.4.peg.1447"/>
<evidence type="ECO:0000313" key="9">
    <source>
        <dbReference type="Proteomes" id="UP000060778"/>
    </source>
</evidence>